<organism evidence="1 2">
    <name type="scientific">Pseudogracilibacillus auburnensis</name>
    <dbReference type="NCBI Taxonomy" id="1494959"/>
    <lineage>
        <taxon>Bacteria</taxon>
        <taxon>Bacillati</taxon>
        <taxon>Bacillota</taxon>
        <taxon>Bacilli</taxon>
        <taxon>Bacillales</taxon>
        <taxon>Bacillaceae</taxon>
        <taxon>Pseudogracilibacillus</taxon>
    </lineage>
</organism>
<dbReference type="SUPFAM" id="SSF158622">
    <property type="entry name" value="YheA/YmcA-like"/>
    <property type="match status" value="1"/>
</dbReference>
<dbReference type="InterPro" id="IPR023378">
    <property type="entry name" value="YheA/YmcA-like_dom_sf"/>
</dbReference>
<proteinExistence type="predicted"/>
<dbReference type="InterPro" id="IPR052767">
    <property type="entry name" value="Bact_com_dev_regulator"/>
</dbReference>
<protein>
    <submittedName>
        <fullName evidence="1">Cell fate (Sporulation/competence/biofilm development) regulator YlbF (YheA/YmcA/DUF963 family)</fullName>
    </submittedName>
</protein>
<evidence type="ECO:0000313" key="2">
    <source>
        <dbReference type="Proteomes" id="UP000247978"/>
    </source>
</evidence>
<dbReference type="AlphaFoldDB" id="A0A2V3W6M2"/>
<dbReference type="PANTHER" id="PTHR38448">
    <property type="entry name" value="REGULATORY PROTEIN YLBF-RELATED"/>
    <property type="match status" value="1"/>
</dbReference>
<name>A0A2V3W6M2_9BACI</name>
<sequence length="149" mass="17037">MIANLEYVAILDKTDELTKMILQSDIMIEYQRTYHLLQTNEEAQRLIQTFLHIKDHYEDVERFGRYHPDYHEIMRDVRSAKRKMDMNSYVAAFKVAERNVQRFLDEISESIAKSVSDHIMVPKEGLALIESGCASGSCGTGGKCGCQAS</sequence>
<gene>
    <name evidence="1" type="ORF">DFR56_1022</name>
</gene>
<keyword evidence="2" id="KW-1185">Reference proteome</keyword>
<dbReference type="RefSeq" id="WP_110393965.1">
    <property type="nucleotide sequence ID" value="NZ_JBHUHB010000001.1"/>
</dbReference>
<dbReference type="EMBL" id="QJJQ01000002">
    <property type="protein sequence ID" value="PXW89226.1"/>
    <property type="molecule type" value="Genomic_DNA"/>
</dbReference>
<dbReference type="InterPro" id="IPR010368">
    <property type="entry name" value="Com_YlbF"/>
</dbReference>
<accession>A0A2V3W6M2</accession>
<dbReference type="OrthoDB" id="2157513at2"/>
<dbReference type="Pfam" id="PF06133">
    <property type="entry name" value="Com_YlbF"/>
    <property type="match status" value="1"/>
</dbReference>
<reference evidence="1 2" key="1">
    <citation type="submission" date="2018-05" db="EMBL/GenBank/DDBJ databases">
        <title>Genomic Encyclopedia of Type Strains, Phase IV (KMG-IV): sequencing the most valuable type-strain genomes for metagenomic binning, comparative biology and taxonomic classification.</title>
        <authorList>
            <person name="Goeker M."/>
        </authorList>
    </citation>
    <scope>NUCLEOTIDE SEQUENCE [LARGE SCALE GENOMIC DNA]</scope>
    <source>
        <strain evidence="1 2">DSM 28556</strain>
    </source>
</reference>
<dbReference type="Proteomes" id="UP000247978">
    <property type="component" value="Unassembled WGS sequence"/>
</dbReference>
<comment type="caution">
    <text evidence="1">The sequence shown here is derived from an EMBL/GenBank/DDBJ whole genome shotgun (WGS) entry which is preliminary data.</text>
</comment>
<dbReference type="PANTHER" id="PTHR38448:SF2">
    <property type="entry name" value="REGULATORY PROTEIN YLBF"/>
    <property type="match status" value="1"/>
</dbReference>
<dbReference type="Gene3D" id="1.20.1500.10">
    <property type="entry name" value="YheA/YmcA-like"/>
    <property type="match status" value="1"/>
</dbReference>
<evidence type="ECO:0000313" key="1">
    <source>
        <dbReference type="EMBL" id="PXW89226.1"/>
    </source>
</evidence>